<feature type="transmembrane region" description="Helical" evidence="1">
    <location>
        <begin position="50"/>
        <end position="68"/>
    </location>
</feature>
<proteinExistence type="predicted"/>
<sequence length="443" mass="49976">MPGPTAPKSDDTRETVEQVDFIVPALAVKDLLSAIPAHCMQRSALRSGVYVVWDFALLYCIYKLAAFASDLATPRYVAVPHLALYSVAWWSIWAAYGFAAGLVMTGLWVIGHECGHQAFSDSKVLNNTIGWILHSGIGVPYFSFRITHAKHHAANGHLYQDQVYIPKTRSQLGLPPLDPSSENLEGSSVTEKVKKELYEAIGDSPIAAALGVAFYVLMGWPLYLTLNLSNQRTEHFANHFLPRPPLFEKRHFWQIILSDIGVFLWVAGLVYWSFAQSFGDMMRLYGVPYLWMNHWLVIMTFLQHTDPLIPYYRPEEFNFARGALTTFDRSLLGGAGKFWAWVGAFTTHGLAETHVLHHVASRIPHYHAWEATYALRQRLEREGIKLIGGPCGWSEMYRVYRQCVFIEDQGSIVFYKNVKGLAAARPVFPQIKTTGEKGVHSVN</sequence>
<dbReference type="InterPro" id="IPR012171">
    <property type="entry name" value="Fatty_acid_desaturase"/>
</dbReference>
<evidence type="ECO:0000259" key="2">
    <source>
        <dbReference type="Pfam" id="PF00487"/>
    </source>
</evidence>
<gene>
    <name evidence="3" type="ORF">EXIGLDRAFT_624245</name>
</gene>
<dbReference type="CDD" id="cd03507">
    <property type="entry name" value="Delta12-FADS-like"/>
    <property type="match status" value="1"/>
</dbReference>
<accession>A0A165DFI7</accession>
<dbReference type="GO" id="GO:0016491">
    <property type="term" value="F:oxidoreductase activity"/>
    <property type="evidence" value="ECO:0007669"/>
    <property type="project" value="InterPro"/>
</dbReference>
<keyword evidence="4" id="KW-1185">Reference proteome</keyword>
<keyword evidence="1" id="KW-1133">Transmembrane helix</keyword>
<evidence type="ECO:0000313" key="3">
    <source>
        <dbReference type="EMBL" id="KZV84433.1"/>
    </source>
</evidence>
<dbReference type="OrthoDB" id="1461976at2759"/>
<feature type="domain" description="Fatty acid desaturase" evidence="2">
    <location>
        <begin position="89"/>
        <end position="384"/>
    </location>
</feature>
<evidence type="ECO:0000256" key="1">
    <source>
        <dbReference type="SAM" id="Phobius"/>
    </source>
</evidence>
<feature type="transmembrane region" description="Helical" evidence="1">
    <location>
        <begin position="252"/>
        <end position="272"/>
    </location>
</feature>
<dbReference type="InterPro" id="IPR005804">
    <property type="entry name" value="FA_desaturase_dom"/>
</dbReference>
<dbReference type="InParanoid" id="A0A165DFI7"/>
<protein>
    <submittedName>
        <fullName evidence="3">Delta-12 fatty acid desaturase</fullName>
    </submittedName>
</protein>
<reference evidence="3 4" key="1">
    <citation type="journal article" date="2016" name="Mol. Biol. Evol.">
        <title>Comparative Genomics of Early-Diverging Mushroom-Forming Fungi Provides Insights into the Origins of Lignocellulose Decay Capabilities.</title>
        <authorList>
            <person name="Nagy L.G."/>
            <person name="Riley R."/>
            <person name="Tritt A."/>
            <person name="Adam C."/>
            <person name="Daum C."/>
            <person name="Floudas D."/>
            <person name="Sun H."/>
            <person name="Yadav J.S."/>
            <person name="Pangilinan J."/>
            <person name="Larsson K.H."/>
            <person name="Matsuura K."/>
            <person name="Barry K."/>
            <person name="Labutti K."/>
            <person name="Kuo R."/>
            <person name="Ohm R.A."/>
            <person name="Bhattacharya S.S."/>
            <person name="Shirouzu T."/>
            <person name="Yoshinaga Y."/>
            <person name="Martin F.M."/>
            <person name="Grigoriev I.V."/>
            <person name="Hibbett D.S."/>
        </authorList>
    </citation>
    <scope>NUCLEOTIDE SEQUENCE [LARGE SCALE GENOMIC DNA]</scope>
    <source>
        <strain evidence="3 4">HHB12029</strain>
    </source>
</reference>
<keyword evidence="1" id="KW-0472">Membrane</keyword>
<evidence type="ECO:0000313" key="4">
    <source>
        <dbReference type="Proteomes" id="UP000077266"/>
    </source>
</evidence>
<dbReference type="Proteomes" id="UP000077266">
    <property type="component" value="Unassembled WGS sequence"/>
</dbReference>
<dbReference type="PANTHER" id="PTHR32100">
    <property type="entry name" value="OMEGA-6 FATTY ACID DESATURASE, CHLOROPLASTIC"/>
    <property type="match status" value="1"/>
</dbReference>
<dbReference type="STRING" id="1314781.A0A165DFI7"/>
<organism evidence="3 4">
    <name type="scientific">Exidia glandulosa HHB12029</name>
    <dbReference type="NCBI Taxonomy" id="1314781"/>
    <lineage>
        <taxon>Eukaryota</taxon>
        <taxon>Fungi</taxon>
        <taxon>Dikarya</taxon>
        <taxon>Basidiomycota</taxon>
        <taxon>Agaricomycotina</taxon>
        <taxon>Agaricomycetes</taxon>
        <taxon>Auriculariales</taxon>
        <taxon>Exidiaceae</taxon>
        <taxon>Exidia</taxon>
    </lineage>
</organism>
<dbReference type="EMBL" id="KV426225">
    <property type="protein sequence ID" value="KZV84433.1"/>
    <property type="molecule type" value="Genomic_DNA"/>
</dbReference>
<dbReference type="AlphaFoldDB" id="A0A165DFI7"/>
<feature type="transmembrane region" description="Helical" evidence="1">
    <location>
        <begin position="204"/>
        <end position="223"/>
    </location>
</feature>
<keyword evidence="1" id="KW-0812">Transmembrane</keyword>
<dbReference type="Pfam" id="PF00487">
    <property type="entry name" value="FA_desaturase"/>
    <property type="match status" value="1"/>
</dbReference>
<name>A0A165DFI7_EXIGL</name>
<feature type="transmembrane region" description="Helical" evidence="1">
    <location>
        <begin position="88"/>
        <end position="110"/>
    </location>
</feature>
<dbReference type="GO" id="GO:0006629">
    <property type="term" value="P:lipid metabolic process"/>
    <property type="evidence" value="ECO:0007669"/>
    <property type="project" value="InterPro"/>
</dbReference>